<feature type="compositionally biased region" description="Basic and acidic residues" evidence="1">
    <location>
        <begin position="836"/>
        <end position="854"/>
    </location>
</feature>
<feature type="compositionally biased region" description="Low complexity" evidence="1">
    <location>
        <begin position="587"/>
        <end position="598"/>
    </location>
</feature>
<accession>A0ABD0J519</accession>
<feature type="region of interest" description="Disordered" evidence="1">
    <location>
        <begin position="279"/>
        <end position="449"/>
    </location>
</feature>
<feature type="compositionally biased region" description="Basic and acidic residues" evidence="1">
    <location>
        <begin position="943"/>
        <end position="952"/>
    </location>
</feature>
<feature type="compositionally biased region" description="Low complexity" evidence="1">
    <location>
        <begin position="805"/>
        <end position="817"/>
    </location>
</feature>
<feature type="compositionally biased region" description="Polar residues" evidence="1">
    <location>
        <begin position="388"/>
        <end position="406"/>
    </location>
</feature>
<feature type="compositionally biased region" description="Basic and acidic residues" evidence="1">
    <location>
        <begin position="680"/>
        <end position="715"/>
    </location>
</feature>
<reference evidence="2 3" key="1">
    <citation type="journal article" date="2023" name="Sci. Data">
        <title>Genome assembly of the Korean intertidal mud-creeper Batillaria attramentaria.</title>
        <authorList>
            <person name="Patra A.K."/>
            <person name="Ho P.T."/>
            <person name="Jun S."/>
            <person name="Lee S.J."/>
            <person name="Kim Y."/>
            <person name="Won Y.J."/>
        </authorList>
    </citation>
    <scope>NUCLEOTIDE SEQUENCE [LARGE SCALE GENOMIC DNA]</scope>
    <source>
        <strain evidence="2">Wonlab-2016</strain>
    </source>
</reference>
<feature type="compositionally biased region" description="Polar residues" evidence="1">
    <location>
        <begin position="818"/>
        <end position="829"/>
    </location>
</feature>
<evidence type="ECO:0000313" key="2">
    <source>
        <dbReference type="EMBL" id="KAK7460779.1"/>
    </source>
</evidence>
<proteinExistence type="predicted"/>
<feature type="region of interest" description="Disordered" evidence="1">
    <location>
        <begin position="461"/>
        <end position="902"/>
    </location>
</feature>
<feature type="compositionally biased region" description="Polar residues" evidence="1">
    <location>
        <begin position="300"/>
        <end position="326"/>
    </location>
</feature>
<feature type="compositionally biased region" description="Polar residues" evidence="1">
    <location>
        <begin position="554"/>
        <end position="564"/>
    </location>
</feature>
<feature type="compositionally biased region" description="Low complexity" evidence="1">
    <location>
        <begin position="506"/>
        <end position="516"/>
    </location>
</feature>
<evidence type="ECO:0000313" key="3">
    <source>
        <dbReference type="Proteomes" id="UP001519460"/>
    </source>
</evidence>
<feature type="region of interest" description="Disordered" evidence="1">
    <location>
        <begin position="930"/>
        <end position="952"/>
    </location>
</feature>
<feature type="compositionally biased region" description="Basic and acidic residues" evidence="1">
    <location>
        <begin position="335"/>
        <end position="354"/>
    </location>
</feature>
<dbReference type="AlphaFoldDB" id="A0ABD0J519"/>
<feature type="compositionally biased region" description="Basic residues" evidence="1">
    <location>
        <begin position="282"/>
        <end position="297"/>
    </location>
</feature>
<feature type="compositionally biased region" description="Polar residues" evidence="1">
    <location>
        <begin position="745"/>
        <end position="754"/>
    </location>
</feature>
<name>A0ABD0J519_9CAEN</name>
<feature type="compositionally biased region" description="Polar residues" evidence="1">
    <location>
        <begin position="519"/>
        <end position="541"/>
    </location>
</feature>
<feature type="compositionally biased region" description="Low complexity" evidence="1">
    <location>
        <begin position="565"/>
        <end position="579"/>
    </location>
</feature>
<dbReference type="EMBL" id="JACVVK020000644">
    <property type="protein sequence ID" value="KAK7460779.1"/>
    <property type="molecule type" value="Genomic_DNA"/>
</dbReference>
<gene>
    <name evidence="2" type="ORF">BaRGS_00038800</name>
</gene>
<dbReference type="Proteomes" id="UP001519460">
    <property type="component" value="Unassembled WGS sequence"/>
</dbReference>
<evidence type="ECO:0000256" key="1">
    <source>
        <dbReference type="SAM" id="MobiDB-lite"/>
    </source>
</evidence>
<feature type="region of interest" description="Disordered" evidence="1">
    <location>
        <begin position="221"/>
        <end position="257"/>
    </location>
</feature>
<comment type="caution">
    <text evidence="2">The sequence shown here is derived from an EMBL/GenBank/DDBJ whole genome shotgun (WGS) entry which is preliminary data.</text>
</comment>
<organism evidence="2 3">
    <name type="scientific">Batillaria attramentaria</name>
    <dbReference type="NCBI Taxonomy" id="370345"/>
    <lineage>
        <taxon>Eukaryota</taxon>
        <taxon>Metazoa</taxon>
        <taxon>Spiralia</taxon>
        <taxon>Lophotrochozoa</taxon>
        <taxon>Mollusca</taxon>
        <taxon>Gastropoda</taxon>
        <taxon>Caenogastropoda</taxon>
        <taxon>Sorbeoconcha</taxon>
        <taxon>Cerithioidea</taxon>
        <taxon>Batillariidae</taxon>
        <taxon>Batillaria</taxon>
    </lineage>
</organism>
<protein>
    <submittedName>
        <fullName evidence="2">Uncharacterized protein</fullName>
    </submittedName>
</protein>
<feature type="compositionally biased region" description="Low complexity" evidence="1">
    <location>
        <begin position="477"/>
        <end position="486"/>
    </location>
</feature>
<feature type="compositionally biased region" description="Polar residues" evidence="1">
    <location>
        <begin position="664"/>
        <end position="679"/>
    </location>
</feature>
<feature type="compositionally biased region" description="Basic and acidic residues" evidence="1">
    <location>
        <begin position="769"/>
        <end position="780"/>
    </location>
</feature>
<sequence length="974" mass="102922">MECRDVVLLSLGFHLSSENPRVRQCVFLLSNRLSVLGEGGLGDEKGVGTGKRRVTVLICAAEEQPGLERRRGSWDGVRAIWHPFSAGSVKVNVTRLTCKSTESSSADGDLVLDLGGATESTGETTSEADTWDLLEDMDEAETQGGPTVTLDDFFGISSPQDDQSNTGGVTCKAATSETLTVDDLFGSGQNGDAGHDVEKEGSPEIVVDAVDAEENVALKDATSEKALLGNAEPETSGDLLANGDSSKTEEEKRKSSSDIDMDFAVLELDSSHLNLDVSKQKTSLRKRGSLARRKKPTRATVLNSGSDTTDSIFQDSTEPKATSPSAENGPEDEVFDKRTTDAEPPSERQEESSPVRRSALPFKPPMVMPGLQDLSKSKLFNQERKKSGNSPTSPIKSPVASPTSPNRAPPPTILPKPTTKGQKDSQNLKVAAENSSSPSSFSADSSSVAPARDVNVDIFSVSADTSGLAEVKRSDRTSSSSSLGDSKAARGDGVSSLGGTKPRTESWSSVSSSAKLSRGDSTSSVEGDGSTTTPRRGSIQGSAYAPMGFRPRRSSSSVLDTSGRLSDSSALASPSSPSLVKGENADSSSPLSVPGSASKLPARPKPVWLSEMKTKTGGGGDLNLSARLRTTSGGSGDKPADSSTGVSSREGADVVGGTGDHETSPSVSSSGFAGVSLRSTSEELSQKRLQDQKPEKPVWMKAAQEKTSRVADRLQSKAGGQENGDGDEDKPPVAPWAVELKKTNRPQVPQTNGEDQADGSKTPVTVSPARRDSTGNKENAKPIIVSSKDVYVPSWLKKGQQTKNSPPSAAVTPSPTANGTEPSAKTSPGNPMKAYETPKWKLELAEKKKQRESKTLSGDTSDESPPVEAPQWRQQLSQRKKRPPVVKEADNKTSTGPEWARQAEERRARLMNTVSAAEISLVETRKGGDRVSEIYFQPPPQPCRKDGPVKTADKCRPDNACGTSFCCGVGLDQG</sequence>
<feature type="compositionally biased region" description="Low complexity" evidence="1">
    <location>
        <begin position="431"/>
        <end position="449"/>
    </location>
</feature>
<keyword evidence="3" id="KW-1185">Reference proteome</keyword>
<feature type="compositionally biased region" description="Basic and acidic residues" evidence="1">
    <location>
        <begin position="246"/>
        <end position="257"/>
    </location>
</feature>